<feature type="transmembrane region" description="Helical" evidence="1">
    <location>
        <begin position="96"/>
        <end position="114"/>
    </location>
</feature>
<keyword evidence="3" id="KW-1185">Reference proteome</keyword>
<feature type="transmembrane region" description="Helical" evidence="1">
    <location>
        <begin position="22"/>
        <end position="55"/>
    </location>
</feature>
<feature type="transmembrane region" description="Helical" evidence="1">
    <location>
        <begin position="67"/>
        <end position="90"/>
    </location>
</feature>
<evidence type="ECO:0000313" key="2">
    <source>
        <dbReference type="EMBL" id="GAA5006904.1"/>
    </source>
</evidence>
<dbReference type="RefSeq" id="WP_345646265.1">
    <property type="nucleotide sequence ID" value="NZ_BAABKB010000005.1"/>
</dbReference>
<reference evidence="3" key="1">
    <citation type="journal article" date="2019" name="Int. J. Syst. Evol. Microbiol.">
        <title>The Global Catalogue of Microorganisms (GCM) 10K type strain sequencing project: providing services to taxonomists for standard genome sequencing and annotation.</title>
        <authorList>
            <consortium name="The Broad Institute Genomics Platform"/>
            <consortium name="The Broad Institute Genome Sequencing Center for Infectious Disease"/>
            <person name="Wu L."/>
            <person name="Ma J."/>
        </authorList>
    </citation>
    <scope>NUCLEOTIDE SEQUENCE [LARGE SCALE GENOMIC DNA]</scope>
    <source>
        <strain evidence="3">JCM 18409</strain>
    </source>
</reference>
<protein>
    <submittedName>
        <fullName evidence="2">Uncharacterized protein</fullName>
    </submittedName>
</protein>
<accession>A0ABP9IS16</accession>
<comment type="caution">
    <text evidence="2">The sequence shown here is derived from an EMBL/GenBank/DDBJ whole genome shotgun (WGS) entry which is preliminary data.</text>
</comment>
<name>A0ABP9IS16_9ACTN</name>
<evidence type="ECO:0000313" key="3">
    <source>
        <dbReference type="Proteomes" id="UP001501759"/>
    </source>
</evidence>
<dbReference type="EMBL" id="BAABKB010000005">
    <property type="protein sequence ID" value="GAA5006904.1"/>
    <property type="molecule type" value="Genomic_DNA"/>
</dbReference>
<gene>
    <name evidence="2" type="ORF">GCM10023335_24680</name>
</gene>
<keyword evidence="1" id="KW-0812">Transmembrane</keyword>
<organism evidence="2 3">
    <name type="scientific">Streptomyces siamensis</name>
    <dbReference type="NCBI Taxonomy" id="1274986"/>
    <lineage>
        <taxon>Bacteria</taxon>
        <taxon>Bacillati</taxon>
        <taxon>Actinomycetota</taxon>
        <taxon>Actinomycetes</taxon>
        <taxon>Kitasatosporales</taxon>
        <taxon>Streptomycetaceae</taxon>
        <taxon>Streptomyces</taxon>
    </lineage>
</organism>
<keyword evidence="1" id="KW-0472">Membrane</keyword>
<keyword evidence="1" id="KW-1133">Transmembrane helix</keyword>
<evidence type="ECO:0000256" key="1">
    <source>
        <dbReference type="SAM" id="Phobius"/>
    </source>
</evidence>
<sequence length="116" mass="11401">MDHTKGSGAPAEPVADARRAPAAWAGLTALALLVLFTGALVGLFGPLLAIACDACQDGVRTPRHGDALIAVARGAVPLVTLGTVLGIFLPRGGAKAGGAGLGVLVLLLVVMQALSA</sequence>
<proteinExistence type="predicted"/>
<dbReference type="Proteomes" id="UP001501759">
    <property type="component" value="Unassembled WGS sequence"/>
</dbReference>